<feature type="transmembrane region" description="Helical" evidence="1">
    <location>
        <begin position="87"/>
        <end position="105"/>
    </location>
</feature>
<gene>
    <name evidence="2" type="ORF">BJY01DRAFT_57493</name>
</gene>
<reference evidence="2 3" key="1">
    <citation type="submission" date="2024-07" db="EMBL/GenBank/DDBJ databases">
        <title>Section-level genome sequencing and comparative genomics of Aspergillus sections Usti and Cavernicolus.</title>
        <authorList>
            <consortium name="Lawrence Berkeley National Laboratory"/>
            <person name="Nybo J.L."/>
            <person name="Vesth T.C."/>
            <person name="Theobald S."/>
            <person name="Frisvad J.C."/>
            <person name="Larsen T.O."/>
            <person name="Kjaerboelling I."/>
            <person name="Rothschild-Mancinelli K."/>
            <person name="Lyhne E.K."/>
            <person name="Kogle M.E."/>
            <person name="Barry K."/>
            <person name="Clum A."/>
            <person name="Na H."/>
            <person name="Ledsgaard L."/>
            <person name="Lin J."/>
            <person name="Lipzen A."/>
            <person name="Kuo A."/>
            <person name="Riley R."/>
            <person name="Mondo S."/>
            <person name="Labutti K."/>
            <person name="Haridas S."/>
            <person name="Pangalinan J."/>
            <person name="Salamov A.A."/>
            <person name="Simmons B.A."/>
            <person name="Magnuson J.K."/>
            <person name="Chen J."/>
            <person name="Drula E."/>
            <person name="Henrissat B."/>
            <person name="Wiebenga A."/>
            <person name="Lubbers R.J."/>
            <person name="Gomes A.C."/>
            <person name="Makela M.R."/>
            <person name="Stajich J."/>
            <person name="Grigoriev I.V."/>
            <person name="Mortensen U.H."/>
            <person name="De Vries R.P."/>
            <person name="Baker S.E."/>
            <person name="Andersen M.R."/>
        </authorList>
    </citation>
    <scope>NUCLEOTIDE SEQUENCE [LARGE SCALE GENOMIC DNA]</scope>
    <source>
        <strain evidence="2 3">CBS 123904</strain>
    </source>
</reference>
<keyword evidence="1" id="KW-0812">Transmembrane</keyword>
<feature type="transmembrane region" description="Helical" evidence="1">
    <location>
        <begin position="33"/>
        <end position="52"/>
    </location>
</feature>
<keyword evidence="1" id="KW-1133">Transmembrane helix</keyword>
<evidence type="ECO:0000313" key="2">
    <source>
        <dbReference type="EMBL" id="KAL2853799.1"/>
    </source>
</evidence>
<protein>
    <submittedName>
        <fullName evidence="2">Uncharacterized protein</fullName>
    </submittedName>
</protein>
<proteinExistence type="predicted"/>
<sequence>MILVGHVLHFLLLCVHFSEKFRYKAFHSISYSYIFAFHYTITYPISLILSIAKSLPSLDYPFPYSSFVITPSTISFTLMKYNKHHSAPLLCISILCTHLALRVICSKIQCLSINRVQLVHLHIPRTTFIYSLILSCCPISPESLSL</sequence>
<evidence type="ECO:0000313" key="3">
    <source>
        <dbReference type="Proteomes" id="UP001610446"/>
    </source>
</evidence>
<keyword evidence="1" id="KW-0472">Membrane</keyword>
<dbReference type="Proteomes" id="UP001610446">
    <property type="component" value="Unassembled WGS sequence"/>
</dbReference>
<keyword evidence="3" id="KW-1185">Reference proteome</keyword>
<accession>A0ABR4KPS5</accession>
<organism evidence="2 3">
    <name type="scientific">Aspergillus pseudoustus</name>
    <dbReference type="NCBI Taxonomy" id="1810923"/>
    <lineage>
        <taxon>Eukaryota</taxon>
        <taxon>Fungi</taxon>
        <taxon>Dikarya</taxon>
        <taxon>Ascomycota</taxon>
        <taxon>Pezizomycotina</taxon>
        <taxon>Eurotiomycetes</taxon>
        <taxon>Eurotiomycetidae</taxon>
        <taxon>Eurotiales</taxon>
        <taxon>Aspergillaceae</taxon>
        <taxon>Aspergillus</taxon>
        <taxon>Aspergillus subgen. Nidulantes</taxon>
    </lineage>
</organism>
<comment type="caution">
    <text evidence="2">The sequence shown here is derived from an EMBL/GenBank/DDBJ whole genome shotgun (WGS) entry which is preliminary data.</text>
</comment>
<name>A0ABR4KPS5_9EURO</name>
<dbReference type="EMBL" id="JBFXLU010000018">
    <property type="protein sequence ID" value="KAL2853799.1"/>
    <property type="molecule type" value="Genomic_DNA"/>
</dbReference>
<evidence type="ECO:0000256" key="1">
    <source>
        <dbReference type="SAM" id="Phobius"/>
    </source>
</evidence>